<feature type="compositionally biased region" description="Basic and acidic residues" evidence="1">
    <location>
        <begin position="375"/>
        <end position="393"/>
    </location>
</feature>
<dbReference type="Proteomes" id="UP000236621">
    <property type="component" value="Unassembled WGS sequence"/>
</dbReference>
<proteinExistence type="predicted"/>
<reference evidence="2 3" key="1">
    <citation type="submission" date="2017-08" db="EMBL/GenBank/DDBJ databases">
        <title>Harnessing the power of phylogenomics to disentangle the directionality and signatures of interkingdom host jumping in the parasitic fungal genus Tolypocladium.</title>
        <authorList>
            <person name="Quandt C.A."/>
            <person name="Patterson W."/>
            <person name="Spatafora J.W."/>
        </authorList>
    </citation>
    <scope>NUCLEOTIDE SEQUENCE [LARGE SCALE GENOMIC DNA]</scope>
    <source>
        <strain evidence="2 3">CBS 113982</strain>
    </source>
</reference>
<dbReference type="AlphaFoldDB" id="A0A2K3QA18"/>
<feature type="compositionally biased region" description="Basic and acidic residues" evidence="1">
    <location>
        <begin position="349"/>
        <end position="361"/>
    </location>
</feature>
<protein>
    <submittedName>
        <fullName evidence="2">Uncharacterized protein</fullName>
    </submittedName>
</protein>
<evidence type="ECO:0000313" key="3">
    <source>
        <dbReference type="Proteomes" id="UP000236621"/>
    </source>
</evidence>
<feature type="compositionally biased region" description="Low complexity" evidence="1">
    <location>
        <begin position="276"/>
        <end position="297"/>
    </location>
</feature>
<feature type="compositionally biased region" description="Low complexity" evidence="1">
    <location>
        <begin position="47"/>
        <end position="68"/>
    </location>
</feature>
<dbReference type="EMBL" id="NRSZ01000908">
    <property type="protein sequence ID" value="PNY24333.1"/>
    <property type="molecule type" value="Genomic_DNA"/>
</dbReference>
<comment type="caution">
    <text evidence="2">The sequence shown here is derived from an EMBL/GenBank/DDBJ whole genome shotgun (WGS) entry which is preliminary data.</text>
</comment>
<gene>
    <name evidence="2" type="ORF">TCAP_05728</name>
</gene>
<feature type="region of interest" description="Disordered" evidence="1">
    <location>
        <begin position="1"/>
        <end position="398"/>
    </location>
</feature>
<feature type="compositionally biased region" description="Polar residues" evidence="1">
    <location>
        <begin position="78"/>
        <end position="88"/>
    </location>
</feature>
<organism evidence="2 3">
    <name type="scientific">Tolypocladium capitatum</name>
    <dbReference type="NCBI Taxonomy" id="45235"/>
    <lineage>
        <taxon>Eukaryota</taxon>
        <taxon>Fungi</taxon>
        <taxon>Dikarya</taxon>
        <taxon>Ascomycota</taxon>
        <taxon>Pezizomycotina</taxon>
        <taxon>Sordariomycetes</taxon>
        <taxon>Hypocreomycetidae</taxon>
        <taxon>Hypocreales</taxon>
        <taxon>Ophiocordycipitaceae</taxon>
        <taxon>Tolypocladium</taxon>
    </lineage>
</organism>
<feature type="compositionally biased region" description="Basic and acidic residues" evidence="1">
    <location>
        <begin position="134"/>
        <end position="147"/>
    </location>
</feature>
<evidence type="ECO:0000256" key="1">
    <source>
        <dbReference type="SAM" id="MobiDB-lite"/>
    </source>
</evidence>
<dbReference type="OrthoDB" id="5425130at2759"/>
<accession>A0A2K3QA18</accession>
<keyword evidence="3" id="KW-1185">Reference proteome</keyword>
<evidence type="ECO:0000313" key="2">
    <source>
        <dbReference type="EMBL" id="PNY24333.1"/>
    </source>
</evidence>
<feature type="compositionally biased region" description="Low complexity" evidence="1">
    <location>
        <begin position="159"/>
        <end position="190"/>
    </location>
</feature>
<feature type="compositionally biased region" description="Polar residues" evidence="1">
    <location>
        <begin position="204"/>
        <end position="215"/>
    </location>
</feature>
<sequence>MAIPRRPVGRLQPPAASPQYLAQPSPTDSLSSLLSAYSREPDELPWGGSTSASAAGTGRSSSRSSTSTMHAAERRTSPAGNPTVSGRRNSPPRHQKLPAPPPKDEKPLPRPALPSSKPQPALPDPATSSLSRPEIWRRRPLKSDNARELPGLKLDHSHGSTASTTTTPLHPPDAAAAAAAAAPAPTPRAAFVGLPGRNVRPAAKQQQQVAETQAMGNGASKLNHFKHNLRRSPSPVKDAGATQNGHASRRPGAQPPPTPEYHNEDVKAAPAVDTFVSPVSPASSSVSPDAVAPDASSKALPQVPLKDAAEQPWSEPAPTKTLPPSAPNLQGAASLEDPSSKNGGVQYSARDRGSSRTREAAESANPPPPSSSARPDGRRPVEGPRRTAPDGDPRIVYSETQGPLYRGRYGTLYPEMRITREPDPRAAYFPVQAEKPLEPATVIPAGPLRDSHFGCYQNHRTMNRRTNRHCPLTCQTCHKADTEDRWACTFCHLRICESCLRAFNGHQRVLRRLVDQLAMNTPLSLSSMSRPGSALGLQLATT</sequence>
<name>A0A2K3QA18_9HYPO</name>
<dbReference type="STRING" id="45235.A0A2K3QA18"/>